<evidence type="ECO:0000313" key="1">
    <source>
        <dbReference type="EMBL" id="MBA4634243.1"/>
    </source>
</evidence>
<organism evidence="1">
    <name type="scientific">Opuntia streptacantha</name>
    <name type="common">Prickly pear cactus</name>
    <name type="synonym">Opuntia cardona</name>
    <dbReference type="NCBI Taxonomy" id="393608"/>
    <lineage>
        <taxon>Eukaryota</taxon>
        <taxon>Viridiplantae</taxon>
        <taxon>Streptophyta</taxon>
        <taxon>Embryophyta</taxon>
        <taxon>Tracheophyta</taxon>
        <taxon>Spermatophyta</taxon>
        <taxon>Magnoliopsida</taxon>
        <taxon>eudicotyledons</taxon>
        <taxon>Gunneridae</taxon>
        <taxon>Pentapetalae</taxon>
        <taxon>Caryophyllales</taxon>
        <taxon>Cactineae</taxon>
        <taxon>Cactaceae</taxon>
        <taxon>Opuntioideae</taxon>
        <taxon>Opuntia</taxon>
    </lineage>
</organism>
<protein>
    <submittedName>
        <fullName evidence="1">Uncharacterized protein</fullName>
    </submittedName>
</protein>
<dbReference type="EMBL" id="GISG01089907">
    <property type="protein sequence ID" value="MBA4634243.1"/>
    <property type="molecule type" value="Transcribed_RNA"/>
</dbReference>
<proteinExistence type="predicted"/>
<name>A0A7C9D8E2_OPUST</name>
<dbReference type="AlphaFoldDB" id="A0A7C9D8E2"/>
<sequence>MIHHFGKMLDLFNTIIAKRLQGKRPSTSEQGNDVLDALLGLNQEKTEEIDPSKLPHLLLVLELLFSGSNSPRHFVERLMCTTPKSLTSRSCRTYSLLEQIQHQAP</sequence>
<accession>A0A7C9D8E2</accession>
<reference evidence="1" key="2">
    <citation type="submission" date="2020-07" db="EMBL/GenBank/DDBJ databases">
        <authorList>
            <person name="Vera ALvarez R."/>
            <person name="Arias-Moreno D.M."/>
            <person name="Jimenez-Jacinto V."/>
            <person name="Jimenez-Bremont J.F."/>
            <person name="Swaminathan K."/>
            <person name="Moose S.P."/>
            <person name="Guerrero-Gonzalez M.L."/>
            <person name="Marino-Ramirez L."/>
            <person name="Landsman D."/>
            <person name="Rodriguez-Kessler M."/>
            <person name="Delgado-Sanchez P."/>
        </authorList>
    </citation>
    <scope>NUCLEOTIDE SEQUENCE</scope>
    <source>
        <tissue evidence="1">Cladode</tissue>
    </source>
</reference>
<reference evidence="1" key="1">
    <citation type="journal article" date="2013" name="J. Plant Res.">
        <title>Effect of fungi and light on seed germination of three Opuntia species from semiarid lands of central Mexico.</title>
        <authorList>
            <person name="Delgado-Sanchez P."/>
            <person name="Jimenez-Bremont J.F."/>
            <person name="Guerrero-Gonzalez Mde L."/>
            <person name="Flores J."/>
        </authorList>
    </citation>
    <scope>NUCLEOTIDE SEQUENCE</scope>
    <source>
        <tissue evidence="1">Cladode</tissue>
    </source>
</reference>